<dbReference type="InterPro" id="IPR036291">
    <property type="entry name" value="NAD(P)-bd_dom_sf"/>
</dbReference>
<evidence type="ECO:0000256" key="2">
    <source>
        <dbReference type="ARBA" id="ARBA00022516"/>
    </source>
</evidence>
<comment type="pathway">
    <text evidence="13">Membrane lipid metabolism; glycerophospholipid metabolism.</text>
</comment>
<keyword evidence="4 13" id="KW-0560">Oxidoreductase</keyword>
<dbReference type="GO" id="GO:0046168">
    <property type="term" value="P:glycerol-3-phosphate catabolic process"/>
    <property type="evidence" value="ECO:0007669"/>
    <property type="project" value="InterPro"/>
</dbReference>
<comment type="similarity">
    <text evidence="1 13 17">Belongs to the NAD-dependent glycerol-3-phosphate dehydrogenase family.</text>
</comment>
<evidence type="ECO:0000256" key="13">
    <source>
        <dbReference type="HAMAP-Rule" id="MF_00394"/>
    </source>
</evidence>
<dbReference type="InterPro" id="IPR006109">
    <property type="entry name" value="G3P_DH_NAD-dep_C"/>
</dbReference>
<keyword evidence="7 13" id="KW-0594">Phospholipid biosynthesis</keyword>
<evidence type="ECO:0000256" key="12">
    <source>
        <dbReference type="ARBA" id="ARBA00080511"/>
    </source>
</evidence>
<dbReference type="InterPro" id="IPR006168">
    <property type="entry name" value="G3P_DH_NAD-dep"/>
</dbReference>
<dbReference type="UniPathway" id="UPA00940"/>
<comment type="caution">
    <text evidence="13">Lacks conserved residue(s) required for the propagation of feature annotation.</text>
</comment>
<feature type="active site" description="Proton acceptor" evidence="13 14">
    <location>
        <position position="186"/>
    </location>
</feature>
<name>A0A4R7J9W4_9ACTN</name>
<evidence type="ECO:0000256" key="17">
    <source>
        <dbReference type="RuleBase" id="RU000437"/>
    </source>
</evidence>
<dbReference type="EC" id="1.1.1.94" evidence="10 13"/>
<protein>
    <recommendedName>
        <fullName evidence="11 13">Glycerol-3-phosphate dehydrogenase [NAD(P)+]</fullName>
        <ecNumber evidence="10 13">1.1.1.94</ecNumber>
    </recommendedName>
    <alternativeName>
        <fullName evidence="13">NAD(P)(+)-dependent glycerol-3-phosphate dehydrogenase</fullName>
    </alternativeName>
    <alternativeName>
        <fullName evidence="12 13">NAD(P)H-dependent dihydroxyacetone-phosphate reductase</fullName>
    </alternativeName>
</protein>
<proteinExistence type="inferred from homology"/>
<evidence type="ECO:0000313" key="21">
    <source>
        <dbReference type="Proteomes" id="UP000295371"/>
    </source>
</evidence>
<feature type="binding site" evidence="13">
    <location>
        <position position="239"/>
    </location>
    <ligand>
        <name>sn-glycerol 3-phosphate</name>
        <dbReference type="ChEBI" id="CHEBI:57597"/>
    </ligand>
</feature>
<evidence type="ECO:0000256" key="5">
    <source>
        <dbReference type="ARBA" id="ARBA00023027"/>
    </source>
</evidence>
<feature type="binding site" evidence="13">
    <location>
        <position position="135"/>
    </location>
    <ligand>
        <name>NADPH</name>
        <dbReference type="ChEBI" id="CHEBI:57783"/>
    </ligand>
</feature>
<dbReference type="Gene3D" id="1.10.1040.10">
    <property type="entry name" value="N-(1-d-carboxylethyl)-l-norvaline Dehydrogenase, domain 2"/>
    <property type="match status" value="1"/>
</dbReference>
<keyword evidence="13" id="KW-0547">Nucleotide-binding</keyword>
<feature type="binding site" evidence="16">
    <location>
        <position position="135"/>
    </location>
    <ligand>
        <name>NAD(+)</name>
        <dbReference type="ChEBI" id="CHEBI:57540"/>
    </ligand>
</feature>
<feature type="binding site" evidence="13">
    <location>
        <position position="131"/>
    </location>
    <ligand>
        <name>sn-glycerol 3-phosphate</name>
        <dbReference type="ChEBI" id="CHEBI:57597"/>
    </ligand>
</feature>
<feature type="binding site" evidence="13">
    <location>
        <position position="250"/>
    </location>
    <ligand>
        <name>NADPH</name>
        <dbReference type="ChEBI" id="CHEBI:57783"/>
    </ligand>
</feature>
<dbReference type="OrthoDB" id="9812273at2"/>
<evidence type="ECO:0000256" key="11">
    <source>
        <dbReference type="ARBA" id="ARBA00069372"/>
    </source>
</evidence>
<dbReference type="SUPFAM" id="SSF48179">
    <property type="entry name" value="6-phosphogluconate dehydrogenase C-terminal domain-like"/>
    <property type="match status" value="1"/>
</dbReference>
<feature type="binding site" evidence="13">
    <location>
        <position position="276"/>
    </location>
    <ligand>
        <name>NADPH</name>
        <dbReference type="ChEBI" id="CHEBI:57783"/>
    </ligand>
</feature>
<evidence type="ECO:0000256" key="16">
    <source>
        <dbReference type="PIRSR" id="PIRSR000114-3"/>
    </source>
</evidence>
<dbReference type="GO" id="GO:0005975">
    <property type="term" value="P:carbohydrate metabolic process"/>
    <property type="evidence" value="ECO:0007669"/>
    <property type="project" value="InterPro"/>
</dbReference>
<accession>A0A4R7J9W4</accession>
<feature type="binding site" evidence="13">
    <location>
        <position position="32"/>
    </location>
    <ligand>
        <name>NADPH</name>
        <dbReference type="ChEBI" id="CHEBI:57783"/>
    </ligand>
</feature>
<dbReference type="AlphaFoldDB" id="A0A4R7J9W4"/>
<feature type="binding site" evidence="13">
    <location>
        <position position="102"/>
    </location>
    <ligand>
        <name>sn-glycerol 3-phosphate</name>
        <dbReference type="ChEBI" id="CHEBI:57597"/>
    </ligand>
</feature>
<feature type="binding site" evidence="13">
    <location>
        <position position="31"/>
    </location>
    <ligand>
        <name>NADPH</name>
        <dbReference type="ChEBI" id="CHEBI:57783"/>
    </ligand>
</feature>
<reference evidence="20 21" key="1">
    <citation type="submission" date="2019-03" db="EMBL/GenBank/DDBJ databases">
        <title>Genomic Encyclopedia of Archaeal and Bacterial Type Strains, Phase II (KMG-II): from individual species to whole genera.</title>
        <authorList>
            <person name="Goeker M."/>
        </authorList>
    </citation>
    <scope>NUCLEOTIDE SEQUENCE [LARGE SCALE GENOMIC DNA]</scope>
    <source>
        <strain evidence="20 21">DSM 24323</strain>
    </source>
</reference>
<keyword evidence="8 13" id="KW-1208">Phospholipid metabolism</keyword>
<feature type="binding site" evidence="15">
    <location>
        <position position="102"/>
    </location>
    <ligand>
        <name>substrate</name>
    </ligand>
</feature>
<dbReference type="FunFam" id="1.10.1040.10:FF:000001">
    <property type="entry name" value="Glycerol-3-phosphate dehydrogenase [NAD(P)+]"/>
    <property type="match status" value="1"/>
</dbReference>
<evidence type="ECO:0000256" key="4">
    <source>
        <dbReference type="ARBA" id="ARBA00023002"/>
    </source>
</evidence>
<comment type="catalytic activity">
    <reaction evidence="13">
        <text>sn-glycerol 3-phosphate + NAD(+) = dihydroxyacetone phosphate + NADH + H(+)</text>
        <dbReference type="Rhea" id="RHEA:11092"/>
        <dbReference type="ChEBI" id="CHEBI:15378"/>
        <dbReference type="ChEBI" id="CHEBI:57540"/>
        <dbReference type="ChEBI" id="CHEBI:57597"/>
        <dbReference type="ChEBI" id="CHEBI:57642"/>
        <dbReference type="ChEBI" id="CHEBI:57945"/>
        <dbReference type="EC" id="1.1.1.94"/>
    </reaction>
</comment>
<keyword evidence="13" id="KW-0963">Cytoplasm</keyword>
<sequence length="327" mass="34173">MRVAVLGAGAFGTVLSLVFADAGHEVRLCGRRADQADEINERRTNERYLPGIELPPILATTDQQLATDGVEVVVLAVPAQTMRENLQHWQLPAEALIVSAAKGLEAETGARMSELMLDAGIDAERLAVIAGPNLAREIGARMPTAAVVAAYSNETAVRVQRSLHSPYFRPYTNLDVVGCELAGAAKNPIALAVGMIIGRGLGDNLLGTVMSRGLAEATRLGEALGADPHTFAGLAGTGDLVATCYSPLSRNRSFGERLGRGMPVAEALAASSGVVEAIPTSGSLAALADEVGVELPIISRIAPVIEGQISPDEALDALMSRQVKPER</sequence>
<feature type="binding site" evidence="13">
    <location>
        <position position="102"/>
    </location>
    <ligand>
        <name>NADPH</name>
        <dbReference type="ChEBI" id="CHEBI:57783"/>
    </ligand>
</feature>
<feature type="binding site" evidence="13">
    <location>
        <position position="274"/>
    </location>
    <ligand>
        <name>NADPH</name>
        <dbReference type="ChEBI" id="CHEBI:57783"/>
    </ligand>
</feature>
<dbReference type="PANTHER" id="PTHR11728">
    <property type="entry name" value="GLYCEROL-3-PHOSPHATE DEHYDROGENASE"/>
    <property type="match status" value="1"/>
</dbReference>
<evidence type="ECO:0000256" key="1">
    <source>
        <dbReference type="ARBA" id="ARBA00011009"/>
    </source>
</evidence>
<gene>
    <name evidence="13" type="primary">gpsA</name>
    <name evidence="20" type="ORF">CLV29_0774</name>
</gene>
<dbReference type="NCBIfam" id="NF000940">
    <property type="entry name" value="PRK00094.1-2"/>
    <property type="match status" value="1"/>
</dbReference>
<feature type="binding site" evidence="13">
    <location>
        <position position="186"/>
    </location>
    <ligand>
        <name>sn-glycerol 3-phosphate</name>
        <dbReference type="ChEBI" id="CHEBI:57597"/>
    </ligand>
</feature>
<dbReference type="InterPro" id="IPR011128">
    <property type="entry name" value="G3P_DH_NAD-dep_N"/>
</dbReference>
<dbReference type="GO" id="GO:0141152">
    <property type="term" value="F:glycerol-3-phosphate dehydrogenase (NAD+) activity"/>
    <property type="evidence" value="ECO:0007669"/>
    <property type="project" value="RHEA"/>
</dbReference>
<dbReference type="NCBIfam" id="NF000942">
    <property type="entry name" value="PRK00094.1-4"/>
    <property type="match status" value="1"/>
</dbReference>
<feature type="binding site" evidence="16">
    <location>
        <position position="250"/>
    </location>
    <ligand>
        <name>NAD(+)</name>
        <dbReference type="ChEBI" id="CHEBI:57540"/>
    </ligand>
</feature>
<evidence type="ECO:0000256" key="6">
    <source>
        <dbReference type="ARBA" id="ARBA00023098"/>
    </source>
</evidence>
<organism evidence="20 21">
    <name type="scientific">Naumannella halotolerans</name>
    <dbReference type="NCBI Taxonomy" id="993414"/>
    <lineage>
        <taxon>Bacteria</taxon>
        <taxon>Bacillati</taxon>
        <taxon>Actinomycetota</taxon>
        <taxon>Actinomycetes</taxon>
        <taxon>Propionibacteriales</taxon>
        <taxon>Propionibacteriaceae</taxon>
        <taxon>Naumannella</taxon>
    </lineage>
</organism>
<dbReference type="GO" id="GO:0051287">
    <property type="term" value="F:NAD binding"/>
    <property type="evidence" value="ECO:0007669"/>
    <property type="project" value="InterPro"/>
</dbReference>
<dbReference type="Gene3D" id="3.40.50.720">
    <property type="entry name" value="NAD(P)-binding Rossmann-like Domain"/>
    <property type="match status" value="1"/>
</dbReference>
<feature type="binding site" evidence="13">
    <location>
        <position position="11"/>
    </location>
    <ligand>
        <name>NADPH</name>
        <dbReference type="ChEBI" id="CHEBI:57783"/>
    </ligand>
</feature>
<evidence type="ECO:0000259" key="19">
    <source>
        <dbReference type="Pfam" id="PF07479"/>
    </source>
</evidence>
<evidence type="ECO:0000256" key="10">
    <source>
        <dbReference type="ARBA" id="ARBA00066687"/>
    </source>
</evidence>
<feature type="binding site" evidence="16">
    <location>
        <begin position="7"/>
        <end position="12"/>
    </location>
    <ligand>
        <name>NAD(+)</name>
        <dbReference type="ChEBI" id="CHEBI:57540"/>
    </ligand>
</feature>
<evidence type="ECO:0000256" key="7">
    <source>
        <dbReference type="ARBA" id="ARBA00023209"/>
    </source>
</evidence>
<comment type="subcellular location">
    <subcellularLocation>
        <location evidence="13">Cytoplasm</location>
    </subcellularLocation>
</comment>
<dbReference type="GO" id="GO:0008654">
    <property type="term" value="P:phospholipid biosynthetic process"/>
    <property type="evidence" value="ECO:0007669"/>
    <property type="project" value="UniProtKB-KW"/>
</dbReference>
<feature type="domain" description="Glycerol-3-phosphate dehydrogenase NAD-dependent C-terminal" evidence="19">
    <location>
        <begin position="175"/>
        <end position="315"/>
    </location>
</feature>
<dbReference type="EMBL" id="SOAW01000001">
    <property type="protein sequence ID" value="TDT33169.1"/>
    <property type="molecule type" value="Genomic_DNA"/>
</dbReference>
<feature type="domain" description="Glycerol-3-phosphate dehydrogenase NAD-dependent N-terminal" evidence="18">
    <location>
        <begin position="3"/>
        <end position="155"/>
    </location>
</feature>
<dbReference type="GO" id="GO:0005829">
    <property type="term" value="C:cytosol"/>
    <property type="evidence" value="ECO:0007669"/>
    <property type="project" value="TreeGrafter"/>
</dbReference>
<comment type="catalytic activity">
    <reaction evidence="9">
        <text>sn-glycerol 3-phosphate + NADP(+) = dihydroxyacetone phosphate + NADPH + H(+)</text>
        <dbReference type="Rhea" id="RHEA:11096"/>
        <dbReference type="ChEBI" id="CHEBI:15378"/>
        <dbReference type="ChEBI" id="CHEBI:57597"/>
        <dbReference type="ChEBI" id="CHEBI:57642"/>
        <dbReference type="ChEBI" id="CHEBI:57783"/>
        <dbReference type="ChEBI" id="CHEBI:58349"/>
        <dbReference type="EC" id="1.1.1.94"/>
    </reaction>
    <physiologicalReaction direction="right-to-left" evidence="9">
        <dbReference type="Rhea" id="RHEA:11098"/>
    </physiologicalReaction>
</comment>
<dbReference type="PANTHER" id="PTHR11728:SF1">
    <property type="entry name" value="GLYCEROL-3-PHOSPHATE DEHYDROGENASE [NAD(+)] 2, CHLOROPLASTIC"/>
    <property type="match status" value="1"/>
</dbReference>
<keyword evidence="5 13" id="KW-0520">NAD</keyword>
<feature type="binding site" evidence="15">
    <location>
        <begin position="250"/>
        <end position="251"/>
    </location>
    <ligand>
        <name>substrate</name>
    </ligand>
</feature>
<evidence type="ECO:0000256" key="8">
    <source>
        <dbReference type="ARBA" id="ARBA00023264"/>
    </source>
</evidence>
<dbReference type="HAMAP" id="MF_00394">
    <property type="entry name" value="NAD_Glyc3P_dehydrog"/>
    <property type="match status" value="1"/>
</dbReference>
<evidence type="ECO:0000259" key="18">
    <source>
        <dbReference type="Pfam" id="PF01210"/>
    </source>
</evidence>
<evidence type="ECO:0000256" key="9">
    <source>
        <dbReference type="ARBA" id="ARBA00052716"/>
    </source>
</evidence>
<dbReference type="GO" id="GO:0141153">
    <property type="term" value="F:glycerol-3-phosphate dehydrogenase (NADP+) activity"/>
    <property type="evidence" value="ECO:0007669"/>
    <property type="project" value="RHEA"/>
</dbReference>
<evidence type="ECO:0000256" key="3">
    <source>
        <dbReference type="ARBA" id="ARBA00022857"/>
    </source>
</evidence>
<dbReference type="PIRSF" id="PIRSF000114">
    <property type="entry name" value="Glycerol-3-P_dh"/>
    <property type="match status" value="1"/>
</dbReference>
<dbReference type="Pfam" id="PF01210">
    <property type="entry name" value="NAD_Gly3P_dh_N"/>
    <property type="match status" value="1"/>
</dbReference>
<keyword evidence="21" id="KW-1185">Reference proteome</keyword>
<comment type="caution">
    <text evidence="20">The sequence shown here is derived from an EMBL/GenBank/DDBJ whole genome shotgun (WGS) entry which is preliminary data.</text>
</comment>
<dbReference type="FunFam" id="3.40.50.720:FF:000019">
    <property type="entry name" value="Glycerol-3-phosphate dehydrogenase [NAD(P)+]"/>
    <property type="match status" value="1"/>
</dbReference>
<evidence type="ECO:0000256" key="15">
    <source>
        <dbReference type="PIRSR" id="PIRSR000114-2"/>
    </source>
</evidence>
<keyword evidence="2 13" id="KW-0444">Lipid biosynthesis</keyword>
<dbReference type="RefSeq" id="WP_133753722.1">
    <property type="nucleotide sequence ID" value="NZ_CP171129.1"/>
</dbReference>
<dbReference type="Pfam" id="PF07479">
    <property type="entry name" value="NAD_Gly3P_dh_C"/>
    <property type="match status" value="1"/>
</dbReference>
<dbReference type="PRINTS" id="PR00077">
    <property type="entry name" value="GPDHDRGNASE"/>
</dbReference>
<comment type="function">
    <text evidence="13">Catalyzes the reduction of the glycolytic intermediate dihydroxyacetone phosphate (DHAP) to sn-glycerol 3-phosphate (G3P), the key precursor for phospholipid synthesis.</text>
</comment>
<dbReference type="GO" id="GO:0006650">
    <property type="term" value="P:glycerophospholipid metabolic process"/>
    <property type="evidence" value="ECO:0007669"/>
    <property type="project" value="UniProtKB-UniRule"/>
</dbReference>
<feature type="binding site" evidence="13">
    <location>
        <position position="251"/>
    </location>
    <ligand>
        <name>sn-glycerol 3-phosphate</name>
        <dbReference type="ChEBI" id="CHEBI:57597"/>
    </ligand>
</feature>
<dbReference type="InterPro" id="IPR013328">
    <property type="entry name" value="6PGD_dom2"/>
</dbReference>
<feature type="binding site" evidence="13">
    <location>
        <position position="48"/>
    </location>
    <ligand>
        <name>NADPH</name>
        <dbReference type="ChEBI" id="CHEBI:57783"/>
    </ligand>
</feature>
<keyword evidence="3 13" id="KW-0521">NADP</keyword>
<dbReference type="InterPro" id="IPR008927">
    <property type="entry name" value="6-PGluconate_DH-like_C_sf"/>
</dbReference>
<keyword evidence="6 13" id="KW-0443">Lipid metabolism</keyword>
<evidence type="ECO:0000256" key="14">
    <source>
        <dbReference type="PIRSR" id="PIRSR000114-1"/>
    </source>
</evidence>
<feature type="binding site" evidence="13">
    <location>
        <position position="249"/>
    </location>
    <ligand>
        <name>sn-glycerol 3-phosphate</name>
        <dbReference type="ChEBI" id="CHEBI:57597"/>
    </ligand>
</feature>
<dbReference type="Proteomes" id="UP000295371">
    <property type="component" value="Unassembled WGS sequence"/>
</dbReference>
<feature type="binding site" evidence="13">
    <location>
        <position position="250"/>
    </location>
    <ligand>
        <name>sn-glycerol 3-phosphate</name>
        <dbReference type="ChEBI" id="CHEBI:57597"/>
    </ligand>
</feature>
<dbReference type="SUPFAM" id="SSF51735">
    <property type="entry name" value="NAD(P)-binding Rossmann-fold domains"/>
    <property type="match status" value="1"/>
</dbReference>
<dbReference type="GO" id="GO:0046167">
    <property type="term" value="P:glycerol-3-phosphate biosynthetic process"/>
    <property type="evidence" value="ECO:0007669"/>
    <property type="project" value="UniProtKB-UniRule"/>
</dbReference>
<evidence type="ECO:0000313" key="20">
    <source>
        <dbReference type="EMBL" id="TDT33169.1"/>
    </source>
</evidence>